<name>X1QY40_9ZZZZ</name>
<feature type="non-terminal residue" evidence="1">
    <location>
        <position position="1"/>
    </location>
</feature>
<gene>
    <name evidence="1" type="ORF">S12H4_20077</name>
</gene>
<comment type="caution">
    <text evidence="1">The sequence shown here is derived from an EMBL/GenBank/DDBJ whole genome shotgun (WGS) entry which is preliminary data.</text>
</comment>
<dbReference type="EMBL" id="BARW01010125">
    <property type="protein sequence ID" value="GAI73447.1"/>
    <property type="molecule type" value="Genomic_DNA"/>
</dbReference>
<sequence>NVDKDQFNYEETNKFLSVRLKTYLSIYPSIYYDEYNDNYIKALSGHIFLCDGESNGKTEIGELEIWHIDGTRAYDNNLDIVDVCDSIGQEEYEYANSIYEDGYLKSDLVEMPVSNDVLVLHKIAIYPNFRGNKHGLTVTKKIIEVMGYNCGAILIRPTPLQFSLISENEEWTERMQMSNFEQDESVAKKRLTKYWLKLGLKRTHIPSIYYMGRY</sequence>
<organism evidence="1">
    <name type="scientific">marine sediment metagenome</name>
    <dbReference type="NCBI Taxonomy" id="412755"/>
    <lineage>
        <taxon>unclassified sequences</taxon>
        <taxon>metagenomes</taxon>
        <taxon>ecological metagenomes</taxon>
    </lineage>
</organism>
<reference evidence="1" key="1">
    <citation type="journal article" date="2014" name="Front. Microbiol.">
        <title>High frequency of phylogenetically diverse reductive dehalogenase-homologous genes in deep subseafloor sedimentary metagenomes.</title>
        <authorList>
            <person name="Kawai M."/>
            <person name="Futagami T."/>
            <person name="Toyoda A."/>
            <person name="Takaki Y."/>
            <person name="Nishi S."/>
            <person name="Hori S."/>
            <person name="Arai W."/>
            <person name="Tsubouchi T."/>
            <person name="Morono Y."/>
            <person name="Uchiyama I."/>
            <person name="Ito T."/>
            <person name="Fujiyama A."/>
            <person name="Inagaki F."/>
            <person name="Takami H."/>
        </authorList>
    </citation>
    <scope>NUCLEOTIDE SEQUENCE</scope>
    <source>
        <strain evidence="1">Expedition CK06-06</strain>
    </source>
</reference>
<dbReference type="AlphaFoldDB" id="X1QY40"/>
<protein>
    <submittedName>
        <fullName evidence="1">Uncharacterized protein</fullName>
    </submittedName>
</protein>
<evidence type="ECO:0000313" key="1">
    <source>
        <dbReference type="EMBL" id="GAI73447.1"/>
    </source>
</evidence>
<accession>X1QY40</accession>
<proteinExistence type="predicted"/>